<dbReference type="PANTHER" id="PTHR46889:SF4">
    <property type="entry name" value="TRANSPOSASE INSO FOR INSERTION SEQUENCE ELEMENT IS911B-RELATED"/>
    <property type="match status" value="1"/>
</dbReference>
<keyword evidence="3" id="KW-1185">Reference proteome</keyword>
<dbReference type="STRING" id="1630136.AS592_00250"/>
<dbReference type="Pfam" id="PF13276">
    <property type="entry name" value="HTH_21"/>
    <property type="match status" value="1"/>
</dbReference>
<dbReference type="PROSITE" id="PS50994">
    <property type="entry name" value="INTEGRASE"/>
    <property type="match status" value="1"/>
</dbReference>
<dbReference type="AlphaFoldDB" id="A0A151CHR1"/>
<dbReference type="InterPro" id="IPR001584">
    <property type="entry name" value="Integrase_cat-core"/>
</dbReference>
<dbReference type="GO" id="GO:0015074">
    <property type="term" value="P:DNA integration"/>
    <property type="evidence" value="ECO:0007669"/>
    <property type="project" value="InterPro"/>
</dbReference>
<gene>
    <name evidence="2" type="ORF">AS592_00250</name>
</gene>
<dbReference type="OrthoDB" id="9801287at2"/>
<dbReference type="EMBL" id="LNKT01000009">
    <property type="protein sequence ID" value="KYJ86974.1"/>
    <property type="molecule type" value="Genomic_DNA"/>
</dbReference>
<dbReference type="GO" id="GO:0003676">
    <property type="term" value="F:nucleic acid binding"/>
    <property type="evidence" value="ECO:0007669"/>
    <property type="project" value="InterPro"/>
</dbReference>
<comment type="caution">
    <text evidence="2">The sequence shown here is derived from an EMBL/GenBank/DDBJ whole genome shotgun (WGS) entry which is preliminary data.</text>
</comment>
<dbReference type="InterPro" id="IPR036397">
    <property type="entry name" value="RNaseH_sf"/>
</dbReference>
<accession>A0A151CHR1</accession>
<evidence type="ECO:0000313" key="3">
    <source>
        <dbReference type="Proteomes" id="UP000075359"/>
    </source>
</evidence>
<dbReference type="SUPFAM" id="SSF53098">
    <property type="entry name" value="Ribonuclease H-like"/>
    <property type="match status" value="1"/>
</dbReference>
<dbReference type="RefSeq" id="WP_067329669.1">
    <property type="nucleotide sequence ID" value="NZ_LNKT01000009.1"/>
</dbReference>
<dbReference type="Proteomes" id="UP000075359">
    <property type="component" value="Unassembled WGS sequence"/>
</dbReference>
<dbReference type="Gene3D" id="3.30.420.10">
    <property type="entry name" value="Ribonuclease H-like superfamily/Ribonuclease H"/>
    <property type="match status" value="1"/>
</dbReference>
<organism evidence="2 3">
    <name type="scientific">Sulfurovum riftiae</name>
    <dbReference type="NCBI Taxonomy" id="1630136"/>
    <lineage>
        <taxon>Bacteria</taxon>
        <taxon>Pseudomonadati</taxon>
        <taxon>Campylobacterota</taxon>
        <taxon>Epsilonproteobacteria</taxon>
        <taxon>Campylobacterales</taxon>
        <taxon>Sulfurovaceae</taxon>
        <taxon>Sulfurovum</taxon>
    </lineage>
</organism>
<protein>
    <recommendedName>
        <fullName evidence="1">Integrase catalytic domain-containing protein</fullName>
    </recommendedName>
</protein>
<evidence type="ECO:0000313" key="2">
    <source>
        <dbReference type="EMBL" id="KYJ86974.1"/>
    </source>
</evidence>
<name>A0A151CHR1_9BACT</name>
<dbReference type="PANTHER" id="PTHR46889">
    <property type="entry name" value="TRANSPOSASE INSF FOR INSERTION SEQUENCE IS3B-RELATED"/>
    <property type="match status" value="1"/>
</dbReference>
<dbReference type="InterPro" id="IPR012337">
    <property type="entry name" value="RNaseH-like_sf"/>
</dbReference>
<feature type="domain" description="Integrase catalytic" evidence="1">
    <location>
        <begin position="75"/>
        <end position="140"/>
    </location>
</feature>
<sequence>MNKIKEAYEQSNHTYGYRNIHKDLLESGIKVNKKRVARLMKEHKLFGVGMVKKHPKHKAGRPHHTHPNHLKQCFIATKPNELWVTDITYIRTYEGWLYLSVILDLFSRKVVGWSMSHRMTRQLALNGRNVVLLLPVILLF</sequence>
<dbReference type="InterPro" id="IPR025948">
    <property type="entry name" value="HTH-like_dom"/>
</dbReference>
<dbReference type="Pfam" id="PF00665">
    <property type="entry name" value="rve"/>
    <property type="match status" value="1"/>
</dbReference>
<evidence type="ECO:0000259" key="1">
    <source>
        <dbReference type="PROSITE" id="PS50994"/>
    </source>
</evidence>
<dbReference type="InterPro" id="IPR050900">
    <property type="entry name" value="Transposase_IS3/IS150/IS904"/>
</dbReference>
<proteinExistence type="predicted"/>
<reference evidence="2 3" key="1">
    <citation type="submission" date="2015-11" db="EMBL/GenBank/DDBJ databases">
        <title>Draft genome of Sulfurovum riftiae 1812E, a member of the Epsilonproteobacteria isolated from the tube of the deep-sea hydrothermal vent tubewom Riftia pachyptila.</title>
        <authorList>
            <person name="Vetriani C."/>
            <person name="Giovannelli D."/>
        </authorList>
    </citation>
    <scope>NUCLEOTIDE SEQUENCE [LARGE SCALE GENOMIC DNA]</scope>
    <source>
        <strain evidence="2 3">1812E</strain>
    </source>
</reference>